<dbReference type="InterPro" id="IPR018108">
    <property type="entry name" value="MCP_transmembrane"/>
</dbReference>
<sequence length="1717" mass="181120">MASLVDDATSSEEEDTAPVRANFGSLLMDDDSDSEHSDGQDAAPTPAPALAPAPAPARKAKKKKKKKKQQQQQPQDEEEDDNDDDDEAALAAAMERATAEQAALPAAADPNAVAPGYLRFDFGRVDPERELASRFGSSGGDGRRRGLRGGGGGARRGVFGPAAEGFEPAPTFGKGGLRWVAAAPPARGRPGEAWHAFEASDGYAAASQALAALVGDPNELGRHVANNAHHAPALCALARFVCRLNRPELAGPLLLRAGAAYEAAMAANSEKTRDAVRRAAIRVDATEPEHAPLFVALHRRARCAAMRGAPETAANLFRLLLSLDPRGDPCGVLLRLDADLLAAEQYDAVLELHGANVQVAALPAALASAACPLFDDPPRAAKSKPAGRLAPSTTALLPGLCLNRGLALLRLDRRSEAVRAVAEALSMFPHLLACVLDACGVDADRDRSTNYDFRELLWHDHFRAKARDEALRRAFDVGALPVALDAACLRGRHLWRAPDALRLLHDGAAALARRLGPGKTSAKTLAVVDTAWATSALAKYAAVPVEEFADGFPQLGPEAAEGFDEANLSPDAAREAARQAQGPVRLARGQRGAVTLEDLLDRLPPELRADFAARLDAGVAPEDVQDALLALMAQQPMGRRRSEEDSIAALEFAFCNFENDDEAPRRPSKRRSKRRREREKDKIAAKYLDANESLGAPDTFSHPNPLADDERKEDPQTLSRLSSSSSVSSLGEEATRVRGRRAPACFAAAASGLFAVACYAALAAPPDGATVVGAWAAPRTLGGDVVAVADGGDLEALQWRYEGWDGAAYATKTSAPLALAACGLRPYGCVGSFSLGGAYGDAIFDFVEISAKASAGVMDVAVRERRDAGDDTTRSLRVDYGALPALVTAEVELSLAESEERRPFLRRRRATRAVRYAGSRTRLQDPDAARGARLVLRASGAVVREESRPLALSILADLGGALAVVAAGIALLAVALAAARSLARALRRRRGGAAPAPDVIDAPFARTMVKSNKKKSSKKRSKAKSKKQAMRSATFAAKKLIDSAIAAGVRAQAEDAADEGDESMEQVLRNKKKSVRRAAAAAARLFEMALAEDTEGARAPADADDADGDEDDGDGDDDAEGEDAMDADDPLTSMAAQGSAFAAAAIERALKTARVEAQATALLEGMDVSRRDEPAPAPSAEPPVYLEDAFRSAGYEFVDDSPDAWAEFWADAPDVVAIDAEGTHFTPPLLLQICARGPRRRVLLVAPTGDALGGDVARLLGDASITKVFFGPPSREHLGAAIANAVDAQAFEVAATGYVGKQRGLAAVAGDALRRAPFAKRKDLQRSFGFYRSRPQFGLSHSRHWLSPEQRAYAAADAWATLALYESLAAEGHAPAREDAPATAPRGASRSPPKPPKPTKAAGLRELARARAASRMGGKNKRGFVDGFAAGVVKLSSTMPLDTIKVQMQLRKSVDADYRTMGSSARAIVRGHGIAGLYTGLGASLLNQGGKTGVQFAAYQFWRESLGPLGLEAGGLAFCAGASAAPDGGDSRALAGLTEAFCWTTPIERIKTLRQAELNAAAPRVDASSPLVRVALVHGRIVANEFPLGLWRGTAPTMARQASGLAVRFLTYDLAKDELRRSSGAPRPWHSVLAGAFSGAASAVVNHPVDVVKSRMQAEASRAGGRRPNSVAYAAQLLRSGGAAVFAHGLAPRVLKIMSGQAIVFGVYENLRTVLAN</sequence>
<evidence type="ECO:0000256" key="4">
    <source>
        <dbReference type="ARBA" id="ARBA00022692"/>
    </source>
</evidence>
<dbReference type="InterPro" id="IPR023395">
    <property type="entry name" value="MCP_dom_sf"/>
</dbReference>
<feature type="region of interest" description="Disordered" evidence="10">
    <location>
        <begin position="132"/>
        <end position="153"/>
    </location>
</feature>
<feature type="region of interest" description="Disordered" evidence="10">
    <location>
        <begin position="1374"/>
        <end position="1403"/>
    </location>
</feature>
<feature type="compositionally biased region" description="Basic residues" evidence="10">
    <location>
        <begin position="666"/>
        <end position="677"/>
    </location>
</feature>
<feature type="region of interest" description="Disordered" evidence="10">
    <location>
        <begin position="1"/>
        <end position="107"/>
    </location>
</feature>
<evidence type="ECO:0000256" key="5">
    <source>
        <dbReference type="ARBA" id="ARBA00022737"/>
    </source>
</evidence>
<feature type="compositionally biased region" description="Low complexity" evidence="10">
    <location>
        <begin position="718"/>
        <end position="730"/>
    </location>
</feature>
<evidence type="ECO:0000313" key="12">
    <source>
        <dbReference type="Proteomes" id="UP000002729"/>
    </source>
</evidence>
<dbReference type="SUPFAM" id="SSF103506">
    <property type="entry name" value="Mitochondrial carrier"/>
    <property type="match status" value="1"/>
</dbReference>
<keyword evidence="8 9" id="KW-0472">Membrane</keyword>
<reference evidence="11 12" key="1">
    <citation type="journal article" date="2011" name="Proc. Natl. Acad. Sci. U.S.A.">
        <title>Niche of harmful alga Aureococcus anophagefferens revealed through ecogenomics.</title>
        <authorList>
            <person name="Gobler C.J."/>
            <person name="Berry D.L."/>
            <person name="Dyhrman S.T."/>
            <person name="Wilhelm S.W."/>
            <person name="Salamov A."/>
            <person name="Lobanov A.V."/>
            <person name="Zhang Y."/>
            <person name="Collier J.L."/>
            <person name="Wurch L.L."/>
            <person name="Kustka A.B."/>
            <person name="Dill B.D."/>
            <person name="Shah M."/>
            <person name="VerBerkmoes N.C."/>
            <person name="Kuo A."/>
            <person name="Terry A."/>
            <person name="Pangilinan J."/>
            <person name="Lindquist E.A."/>
            <person name="Lucas S."/>
            <person name="Paulsen I.T."/>
            <person name="Hattenrath-Lehmann T.K."/>
            <person name="Talmage S.C."/>
            <person name="Walker E.A."/>
            <person name="Koch F."/>
            <person name="Burson A.M."/>
            <person name="Marcoval M.A."/>
            <person name="Tang Y.Z."/>
            <person name="Lecleir G.R."/>
            <person name="Coyne K.J."/>
            <person name="Berg G.M."/>
            <person name="Bertrand E.M."/>
            <person name="Saito M.A."/>
            <person name="Gladyshev V.N."/>
            <person name="Grigoriev I.V."/>
        </authorList>
    </citation>
    <scope>NUCLEOTIDE SEQUENCE [LARGE SCALE GENOMIC DNA]</scope>
    <source>
        <strain evidence="12">CCMP 1984</strain>
    </source>
</reference>
<dbReference type="InterPro" id="IPR012337">
    <property type="entry name" value="RNaseH-like_sf"/>
</dbReference>
<keyword evidence="5" id="KW-0677">Repeat</keyword>
<feature type="compositionally biased region" description="Low complexity" evidence="10">
    <location>
        <begin position="89"/>
        <end position="107"/>
    </location>
</feature>
<dbReference type="GeneID" id="20228134"/>
<evidence type="ECO:0000256" key="3">
    <source>
        <dbReference type="ARBA" id="ARBA00022448"/>
    </source>
</evidence>
<feature type="repeat" description="Solcar" evidence="9">
    <location>
        <begin position="1626"/>
        <end position="1714"/>
    </location>
</feature>
<organism evidence="12">
    <name type="scientific">Aureococcus anophagefferens</name>
    <name type="common">Harmful bloom alga</name>
    <dbReference type="NCBI Taxonomy" id="44056"/>
    <lineage>
        <taxon>Eukaryota</taxon>
        <taxon>Sar</taxon>
        <taxon>Stramenopiles</taxon>
        <taxon>Ochrophyta</taxon>
        <taxon>Pelagophyceae</taxon>
        <taxon>Pelagomonadales</taxon>
        <taxon>Pelagomonadaceae</taxon>
        <taxon>Aureococcus</taxon>
    </lineage>
</organism>
<dbReference type="PROSITE" id="PS50920">
    <property type="entry name" value="SOLCAR"/>
    <property type="match status" value="3"/>
</dbReference>
<dbReference type="InParanoid" id="F0Y4T1"/>
<evidence type="ECO:0000256" key="10">
    <source>
        <dbReference type="SAM" id="MobiDB-lite"/>
    </source>
</evidence>
<dbReference type="Pfam" id="PF04910">
    <property type="entry name" value="Tcf25"/>
    <property type="match status" value="1"/>
</dbReference>
<feature type="region of interest" description="Disordered" evidence="10">
    <location>
        <begin position="1010"/>
        <end position="1030"/>
    </location>
</feature>
<dbReference type="Proteomes" id="UP000002729">
    <property type="component" value="Unassembled WGS sequence"/>
</dbReference>
<dbReference type="GO" id="GO:0031966">
    <property type="term" value="C:mitochondrial membrane"/>
    <property type="evidence" value="ECO:0007669"/>
    <property type="project" value="UniProtKB-SubCell"/>
</dbReference>
<dbReference type="OrthoDB" id="205993at2759"/>
<dbReference type="Gene3D" id="1.50.40.10">
    <property type="entry name" value="Mitochondrial carrier domain"/>
    <property type="match status" value="1"/>
</dbReference>
<evidence type="ECO:0000256" key="8">
    <source>
        <dbReference type="ARBA" id="ARBA00023136"/>
    </source>
</evidence>
<proteinExistence type="inferred from homology"/>
<dbReference type="InterPro" id="IPR036397">
    <property type="entry name" value="RNaseH_sf"/>
</dbReference>
<evidence type="ECO:0000256" key="1">
    <source>
        <dbReference type="ARBA" id="ARBA00004225"/>
    </source>
</evidence>
<dbReference type="Pfam" id="PF00153">
    <property type="entry name" value="Mito_carr"/>
    <property type="match status" value="3"/>
</dbReference>
<accession>F0Y4T1</accession>
<dbReference type="GO" id="GO:0005469">
    <property type="term" value="F:succinate:fumarate antiporter activity"/>
    <property type="evidence" value="ECO:0007669"/>
    <property type="project" value="TreeGrafter"/>
</dbReference>
<evidence type="ECO:0000313" key="11">
    <source>
        <dbReference type="EMBL" id="EGB09915.1"/>
    </source>
</evidence>
<evidence type="ECO:0000256" key="7">
    <source>
        <dbReference type="ARBA" id="ARBA00023128"/>
    </source>
</evidence>
<feature type="region of interest" description="Disordered" evidence="10">
    <location>
        <begin position="660"/>
        <end position="734"/>
    </location>
</feature>
<feature type="repeat" description="Solcar" evidence="9">
    <location>
        <begin position="1523"/>
        <end position="1618"/>
    </location>
</feature>
<comment type="similarity">
    <text evidence="2">Belongs to the mitochondrial carrier (TC 2.A.29) family.</text>
</comment>
<dbReference type="InterPro" id="IPR006994">
    <property type="entry name" value="TCF25/Rqc1"/>
</dbReference>
<dbReference type="Gene3D" id="3.30.420.10">
    <property type="entry name" value="Ribonuclease H-like superfamily/Ribonuclease H"/>
    <property type="match status" value="1"/>
</dbReference>
<dbReference type="InterPro" id="IPR011990">
    <property type="entry name" value="TPR-like_helical_dom_sf"/>
</dbReference>
<dbReference type="eggNOG" id="KOG0756">
    <property type="taxonomic scope" value="Eukaryota"/>
</dbReference>
<dbReference type="PANTHER" id="PTHR45788">
    <property type="entry name" value="SUCCINATE/FUMARATE MITOCHONDRIAL TRANSPORTER-RELATED"/>
    <property type="match status" value="1"/>
</dbReference>
<dbReference type="eggNOG" id="KOG2422">
    <property type="taxonomic scope" value="Eukaryota"/>
</dbReference>
<evidence type="ECO:0000256" key="2">
    <source>
        <dbReference type="ARBA" id="ARBA00006375"/>
    </source>
</evidence>
<keyword evidence="6" id="KW-1133">Transmembrane helix</keyword>
<feature type="repeat" description="Solcar" evidence="9">
    <location>
        <begin position="1418"/>
        <end position="1505"/>
    </location>
</feature>
<dbReference type="InterPro" id="IPR049563">
    <property type="entry name" value="TXTP-like"/>
</dbReference>
<keyword evidence="7" id="KW-0496">Mitochondrion</keyword>
<dbReference type="GO" id="GO:0003676">
    <property type="term" value="F:nucleic acid binding"/>
    <property type="evidence" value="ECO:0007669"/>
    <property type="project" value="InterPro"/>
</dbReference>
<keyword evidence="12" id="KW-1185">Reference proteome</keyword>
<dbReference type="KEGG" id="aaf:AURANDRAFT_71263"/>
<feature type="compositionally biased region" description="Basic residues" evidence="10">
    <location>
        <begin position="1011"/>
        <end position="1029"/>
    </location>
</feature>
<dbReference type="PANTHER" id="PTHR45788:SF2">
    <property type="entry name" value="SUCCINATE_FUMARATE MITOCHONDRIAL TRANSPORTER"/>
    <property type="match status" value="1"/>
</dbReference>
<feature type="compositionally biased region" description="Pro residues" evidence="10">
    <location>
        <begin position="45"/>
        <end position="55"/>
    </location>
</feature>
<keyword evidence="4 9" id="KW-0812">Transmembrane</keyword>
<feature type="region of interest" description="Disordered" evidence="10">
    <location>
        <begin position="1093"/>
        <end position="1130"/>
    </location>
</feature>
<feature type="compositionally biased region" description="Acidic residues" evidence="10">
    <location>
        <begin position="1102"/>
        <end position="1129"/>
    </location>
</feature>
<dbReference type="EMBL" id="GL833125">
    <property type="protein sequence ID" value="EGB09915.1"/>
    <property type="molecule type" value="Genomic_DNA"/>
</dbReference>
<dbReference type="SUPFAM" id="SSF53098">
    <property type="entry name" value="Ribonuclease H-like"/>
    <property type="match status" value="1"/>
</dbReference>
<evidence type="ECO:0000256" key="6">
    <source>
        <dbReference type="ARBA" id="ARBA00022989"/>
    </source>
</evidence>
<feature type="compositionally biased region" description="Acidic residues" evidence="10">
    <location>
        <begin position="75"/>
        <end position="88"/>
    </location>
</feature>
<keyword evidence="3" id="KW-0813">Transport</keyword>
<name>F0Y4T1_AURAN</name>
<evidence type="ECO:0000256" key="9">
    <source>
        <dbReference type="PROSITE-ProRule" id="PRU00282"/>
    </source>
</evidence>
<gene>
    <name evidence="11" type="ORF">AURANDRAFT_71263</name>
</gene>
<dbReference type="RefSeq" id="XP_009035941.1">
    <property type="nucleotide sequence ID" value="XM_009037693.1"/>
</dbReference>
<feature type="compositionally biased region" description="Basic residues" evidence="10">
    <location>
        <begin position="58"/>
        <end position="69"/>
    </location>
</feature>
<comment type="subcellular location">
    <subcellularLocation>
        <location evidence="1">Mitochondrion membrane</location>
        <topology evidence="1">Multi-pass membrane protein</topology>
    </subcellularLocation>
</comment>
<protein>
    <submittedName>
        <fullName evidence="11">Uncharacterized protein</fullName>
    </submittedName>
</protein>
<dbReference type="SUPFAM" id="SSF48452">
    <property type="entry name" value="TPR-like"/>
    <property type="match status" value="1"/>
</dbReference>